<protein>
    <submittedName>
        <fullName evidence="1">Uncharacterized protein</fullName>
    </submittedName>
</protein>
<accession>A0A0E9TEI6</accession>
<reference evidence="1" key="2">
    <citation type="journal article" date="2015" name="Fish Shellfish Immunol.">
        <title>Early steps in the European eel (Anguilla anguilla)-Vibrio vulnificus interaction in the gills: Role of the RtxA13 toxin.</title>
        <authorList>
            <person name="Callol A."/>
            <person name="Pajuelo D."/>
            <person name="Ebbesson L."/>
            <person name="Teles M."/>
            <person name="MacKenzie S."/>
            <person name="Amaro C."/>
        </authorList>
    </citation>
    <scope>NUCLEOTIDE SEQUENCE</scope>
</reference>
<organism evidence="1">
    <name type="scientific">Anguilla anguilla</name>
    <name type="common">European freshwater eel</name>
    <name type="synonym">Muraena anguilla</name>
    <dbReference type="NCBI Taxonomy" id="7936"/>
    <lineage>
        <taxon>Eukaryota</taxon>
        <taxon>Metazoa</taxon>
        <taxon>Chordata</taxon>
        <taxon>Craniata</taxon>
        <taxon>Vertebrata</taxon>
        <taxon>Euteleostomi</taxon>
        <taxon>Actinopterygii</taxon>
        <taxon>Neopterygii</taxon>
        <taxon>Teleostei</taxon>
        <taxon>Anguilliformes</taxon>
        <taxon>Anguillidae</taxon>
        <taxon>Anguilla</taxon>
    </lineage>
</organism>
<proteinExistence type="predicted"/>
<name>A0A0E9TEI6_ANGAN</name>
<dbReference type="EMBL" id="GBXM01056478">
    <property type="protein sequence ID" value="JAH52099.1"/>
    <property type="molecule type" value="Transcribed_RNA"/>
</dbReference>
<reference evidence="1" key="1">
    <citation type="submission" date="2014-11" db="EMBL/GenBank/DDBJ databases">
        <authorList>
            <person name="Amaro Gonzalez C."/>
        </authorList>
    </citation>
    <scope>NUCLEOTIDE SEQUENCE</scope>
</reference>
<evidence type="ECO:0000313" key="1">
    <source>
        <dbReference type="EMBL" id="JAH52099.1"/>
    </source>
</evidence>
<dbReference type="AlphaFoldDB" id="A0A0E9TEI6"/>
<sequence length="22" mass="2773">MWKLNEKYTIINTIVKMKSYRL</sequence>